<evidence type="ECO:0008006" key="3">
    <source>
        <dbReference type="Google" id="ProtNLM"/>
    </source>
</evidence>
<keyword evidence="2" id="KW-1185">Reference proteome</keyword>
<organism evidence="1 2">
    <name type="scientific">Sphingomonas hengshuiensis</name>
    <dbReference type="NCBI Taxonomy" id="1609977"/>
    <lineage>
        <taxon>Bacteria</taxon>
        <taxon>Pseudomonadati</taxon>
        <taxon>Pseudomonadota</taxon>
        <taxon>Alphaproteobacteria</taxon>
        <taxon>Sphingomonadales</taxon>
        <taxon>Sphingomonadaceae</taxon>
        <taxon>Sphingomonas</taxon>
    </lineage>
</organism>
<dbReference type="KEGG" id="sphi:TS85_17360"/>
<dbReference type="AlphaFoldDB" id="A0A7U4LG44"/>
<dbReference type="EMBL" id="CP010836">
    <property type="protein sequence ID" value="AJP73179.1"/>
    <property type="molecule type" value="Genomic_DNA"/>
</dbReference>
<evidence type="ECO:0000313" key="1">
    <source>
        <dbReference type="EMBL" id="AJP73179.1"/>
    </source>
</evidence>
<reference evidence="1 2" key="1">
    <citation type="journal article" date="2015" name="Int. J. Syst. Evol. Microbiol.">
        <title>Sphingomonas hengshuiensis sp. nov., isolated from lake wetland.</title>
        <authorList>
            <person name="Wei S."/>
            <person name="Wang T."/>
            <person name="Liu H."/>
            <person name="Zhang C."/>
            <person name="Guo J."/>
            <person name="Wang Q."/>
            <person name="Liang K."/>
            <person name="Zhang Z."/>
        </authorList>
    </citation>
    <scope>NUCLEOTIDE SEQUENCE [LARGE SCALE GENOMIC DNA]</scope>
    <source>
        <strain evidence="1 2">WHSC-8</strain>
    </source>
</reference>
<evidence type="ECO:0000313" key="2">
    <source>
        <dbReference type="Proteomes" id="UP000032300"/>
    </source>
</evidence>
<accession>A0A7U4LG44</accession>
<name>A0A7U4LG44_9SPHN</name>
<protein>
    <recommendedName>
        <fullName evidence="3">PilZ domain-containing protein</fullName>
    </recommendedName>
</protein>
<proteinExistence type="predicted"/>
<dbReference type="SUPFAM" id="SSF141371">
    <property type="entry name" value="PilZ domain-like"/>
    <property type="match status" value="1"/>
</dbReference>
<dbReference type="Proteomes" id="UP000032300">
    <property type="component" value="Chromosome"/>
</dbReference>
<gene>
    <name evidence="1" type="ORF">TS85_17360</name>
</gene>
<reference evidence="1 2" key="2">
    <citation type="submission" date="2015-02" db="EMBL/GenBank/DDBJ databases">
        <title>The complete genome of Sphingomonas hengshuiensis sp. WHSC-8 isolated from soil of Hengshui Lake.</title>
        <authorList>
            <person name="Wei S."/>
            <person name="Guo J."/>
            <person name="Su C."/>
            <person name="Wu R."/>
            <person name="Zhang Z."/>
            <person name="Liang K."/>
            <person name="Li H."/>
            <person name="Wang T."/>
            <person name="Liu H."/>
            <person name="Zhang C."/>
            <person name="Li Z."/>
            <person name="Wang Q."/>
            <person name="Meng J."/>
        </authorList>
    </citation>
    <scope>NUCLEOTIDE SEQUENCE [LARGE SCALE GENOMIC DNA]</scope>
    <source>
        <strain evidence="1 2">WHSC-8</strain>
    </source>
</reference>
<sequence length="98" mass="10257">MFQPAQMTTDTRDAVRVHLLDLSTLGAMVYGTPTPAVGSDVQIACGIGLGTARVAWAEGRRFGVVFARPIAESCLDAILRAQDALVAAASRRIGTLNG</sequence>